<reference evidence="7" key="2">
    <citation type="submission" date="2023-03" db="EMBL/GenBank/DDBJ databases">
        <title>Draft assemblies of triclosan tolerant bacteria isolated from returned activated sludge.</title>
        <authorList>
            <person name="Van Hamelsveld S."/>
        </authorList>
    </citation>
    <scope>NUCLEOTIDE SEQUENCE</scope>
    <source>
        <strain evidence="7">GW210015_S63</strain>
    </source>
</reference>
<dbReference type="Pfam" id="PF03466">
    <property type="entry name" value="LysR_substrate"/>
    <property type="match status" value="1"/>
</dbReference>
<dbReference type="SUPFAM" id="SSF53850">
    <property type="entry name" value="Periplasmic binding protein-like II"/>
    <property type="match status" value="1"/>
</dbReference>
<dbReference type="PANTHER" id="PTHR30537">
    <property type="entry name" value="HTH-TYPE TRANSCRIPTIONAL REGULATOR"/>
    <property type="match status" value="1"/>
</dbReference>
<evidence type="ECO:0000313" key="6">
    <source>
        <dbReference type="EMBL" id="ANI12652.1"/>
    </source>
</evidence>
<dbReference type="InterPro" id="IPR005119">
    <property type="entry name" value="LysR_subst-bd"/>
</dbReference>
<gene>
    <name evidence="6" type="ORF">A9C11_01070</name>
    <name evidence="7" type="ORF">P3W55_04280</name>
</gene>
<organism evidence="6 8">
    <name type="scientific">Pseudomonas citronellolis</name>
    <dbReference type="NCBI Taxonomy" id="53408"/>
    <lineage>
        <taxon>Bacteria</taxon>
        <taxon>Pseudomonadati</taxon>
        <taxon>Pseudomonadota</taxon>
        <taxon>Gammaproteobacteria</taxon>
        <taxon>Pseudomonadales</taxon>
        <taxon>Pseudomonadaceae</taxon>
        <taxon>Pseudomonas</taxon>
    </lineage>
</organism>
<accession>A0A1A9K521</accession>
<proteinExistence type="inferred from homology"/>
<evidence type="ECO:0000256" key="4">
    <source>
        <dbReference type="ARBA" id="ARBA00023163"/>
    </source>
</evidence>
<evidence type="ECO:0000256" key="1">
    <source>
        <dbReference type="ARBA" id="ARBA00009437"/>
    </source>
</evidence>
<dbReference type="GO" id="GO:0003677">
    <property type="term" value="F:DNA binding"/>
    <property type="evidence" value="ECO:0007669"/>
    <property type="project" value="UniProtKB-KW"/>
</dbReference>
<sequence>MDTLHAMRVFARVVDAGSFTAAANALGLSTAQVSRVVSDLEAYLQARLLHRTTRRLALTETGERYLQRCREILLDVEEAEAEANGAHLRPRGRLRVHSLTGLGQQHLIPLISRYCQQHPEVYIELTLAQRQPDILEEGQDVVITRDRELPDSEYVAQTLGTIYSVLCASPGYLAERGTPRAIEDLREHRCLRLQDPTFPEGWAFEEDNEASVIRPRDTFMVNVAEALAGAARAGMGICLLPSYVAAPALRQGELVRVLPERSLHVRQIFALYPSRRFLDAKIRTWVEFLKEELPKAFDADEQVMNDPAHWA</sequence>
<dbReference type="Gene3D" id="3.40.190.290">
    <property type="match status" value="1"/>
</dbReference>
<dbReference type="GO" id="GO:0003700">
    <property type="term" value="F:DNA-binding transcription factor activity"/>
    <property type="evidence" value="ECO:0007669"/>
    <property type="project" value="InterPro"/>
</dbReference>
<keyword evidence="3" id="KW-0238">DNA-binding</keyword>
<evidence type="ECO:0000256" key="3">
    <source>
        <dbReference type="ARBA" id="ARBA00023125"/>
    </source>
</evidence>
<dbReference type="FunFam" id="1.10.10.10:FF:000001">
    <property type="entry name" value="LysR family transcriptional regulator"/>
    <property type="match status" value="1"/>
</dbReference>
<dbReference type="SUPFAM" id="SSF46785">
    <property type="entry name" value="Winged helix' DNA-binding domain"/>
    <property type="match status" value="1"/>
</dbReference>
<name>A0A1A9K521_9PSED</name>
<dbReference type="InterPro" id="IPR058163">
    <property type="entry name" value="LysR-type_TF_proteobact-type"/>
</dbReference>
<feature type="domain" description="HTH lysR-type" evidence="5">
    <location>
        <begin position="1"/>
        <end position="59"/>
    </location>
</feature>
<evidence type="ECO:0000256" key="2">
    <source>
        <dbReference type="ARBA" id="ARBA00023015"/>
    </source>
</evidence>
<comment type="similarity">
    <text evidence="1">Belongs to the LysR transcriptional regulatory family.</text>
</comment>
<dbReference type="PROSITE" id="PS50931">
    <property type="entry name" value="HTH_LYSR"/>
    <property type="match status" value="1"/>
</dbReference>
<dbReference type="PANTHER" id="PTHR30537:SF5">
    <property type="entry name" value="HTH-TYPE TRANSCRIPTIONAL ACTIVATOR TTDR-RELATED"/>
    <property type="match status" value="1"/>
</dbReference>
<dbReference type="Gene3D" id="1.10.10.10">
    <property type="entry name" value="Winged helix-like DNA-binding domain superfamily/Winged helix DNA-binding domain"/>
    <property type="match status" value="1"/>
</dbReference>
<dbReference type="Proteomes" id="UP000077748">
    <property type="component" value="Chromosome"/>
</dbReference>
<dbReference type="Proteomes" id="UP001220662">
    <property type="component" value="Unassembled WGS sequence"/>
</dbReference>
<evidence type="ECO:0000259" key="5">
    <source>
        <dbReference type="PROSITE" id="PS50931"/>
    </source>
</evidence>
<keyword evidence="2" id="KW-0805">Transcription regulation</keyword>
<dbReference type="RefSeq" id="WP_024128827.1">
    <property type="nucleotide sequence ID" value="NZ_CP015878.1"/>
</dbReference>
<dbReference type="AlphaFoldDB" id="A0A1A9K521"/>
<evidence type="ECO:0000313" key="8">
    <source>
        <dbReference type="Proteomes" id="UP000077748"/>
    </source>
</evidence>
<keyword evidence="4" id="KW-0804">Transcription</keyword>
<dbReference type="InterPro" id="IPR036390">
    <property type="entry name" value="WH_DNA-bd_sf"/>
</dbReference>
<dbReference type="InterPro" id="IPR000847">
    <property type="entry name" value="LysR_HTH_N"/>
</dbReference>
<evidence type="ECO:0000313" key="7">
    <source>
        <dbReference type="EMBL" id="MDF3840922.1"/>
    </source>
</evidence>
<dbReference type="CDD" id="cd08422">
    <property type="entry name" value="PBP2_CrgA_like"/>
    <property type="match status" value="1"/>
</dbReference>
<dbReference type="EMBL" id="JARJLR010000089">
    <property type="protein sequence ID" value="MDF3840922.1"/>
    <property type="molecule type" value="Genomic_DNA"/>
</dbReference>
<dbReference type="Pfam" id="PF00126">
    <property type="entry name" value="HTH_1"/>
    <property type="match status" value="1"/>
</dbReference>
<dbReference type="EMBL" id="CP015878">
    <property type="protein sequence ID" value="ANI12652.1"/>
    <property type="molecule type" value="Genomic_DNA"/>
</dbReference>
<reference evidence="6 8" key="1">
    <citation type="submission" date="2016-05" db="EMBL/GenBank/DDBJ databases">
        <title>Genome Sequence of Pseudomonas citronellolis Strain SJTE-3, an Estrogens and Persistent Organic Pollutants degradation strain.</title>
        <authorList>
            <person name="Liang R."/>
        </authorList>
    </citation>
    <scope>NUCLEOTIDE SEQUENCE [LARGE SCALE GENOMIC DNA]</scope>
    <source>
        <strain evidence="6 8">SJTE-3</strain>
    </source>
</reference>
<dbReference type="InterPro" id="IPR036388">
    <property type="entry name" value="WH-like_DNA-bd_sf"/>
</dbReference>
<protein>
    <submittedName>
        <fullName evidence="6">LysR family transcriptional regulator</fullName>
    </submittedName>
</protein>